<dbReference type="InterPro" id="IPR038695">
    <property type="entry name" value="Saro_0823-like_sf"/>
</dbReference>
<dbReference type="Gene3D" id="2.60.120.1140">
    <property type="entry name" value="Protein of unknown function DUF192"/>
    <property type="match status" value="1"/>
</dbReference>
<dbReference type="AlphaFoldDB" id="A0A2T1GF52"/>
<proteinExistence type="predicted"/>
<name>A0A2T1GF52_9CYAN</name>
<dbReference type="OrthoDB" id="9808290at2"/>
<comment type="caution">
    <text evidence="1">The sequence shown here is derived from an EMBL/GenBank/DDBJ whole genome shotgun (WGS) entry which is preliminary data.</text>
</comment>
<keyword evidence="2" id="KW-1185">Reference proteome</keyword>
<organism evidence="1 2">
    <name type="scientific">Chamaesiphon polymorphus CCALA 037</name>
    <dbReference type="NCBI Taxonomy" id="2107692"/>
    <lineage>
        <taxon>Bacteria</taxon>
        <taxon>Bacillati</taxon>
        <taxon>Cyanobacteriota</taxon>
        <taxon>Cyanophyceae</taxon>
        <taxon>Gomontiellales</taxon>
        <taxon>Chamaesiphonaceae</taxon>
        <taxon>Chamaesiphon</taxon>
    </lineage>
</organism>
<reference evidence="1 2" key="1">
    <citation type="submission" date="2018-03" db="EMBL/GenBank/DDBJ databases">
        <title>The ancient ancestry and fast evolution of plastids.</title>
        <authorList>
            <person name="Moore K.R."/>
            <person name="Magnabosco C."/>
            <person name="Momper L."/>
            <person name="Gold D.A."/>
            <person name="Bosak T."/>
            <person name="Fournier G.P."/>
        </authorList>
    </citation>
    <scope>NUCLEOTIDE SEQUENCE [LARGE SCALE GENOMIC DNA]</scope>
    <source>
        <strain evidence="1 2">CCALA 037</strain>
    </source>
</reference>
<dbReference type="RefSeq" id="WP_106305096.1">
    <property type="nucleotide sequence ID" value="NZ_PVWO01000142.1"/>
</dbReference>
<dbReference type="PANTHER" id="PTHR37953:SF1">
    <property type="entry name" value="UPF0127 PROTEIN MJ1496"/>
    <property type="match status" value="1"/>
</dbReference>
<evidence type="ECO:0000313" key="2">
    <source>
        <dbReference type="Proteomes" id="UP000238937"/>
    </source>
</evidence>
<dbReference type="Pfam" id="PF02643">
    <property type="entry name" value="DUF192"/>
    <property type="match status" value="1"/>
</dbReference>
<dbReference type="EMBL" id="PVWO01000142">
    <property type="protein sequence ID" value="PSB56152.1"/>
    <property type="molecule type" value="Genomic_DNA"/>
</dbReference>
<sequence>MSTEVPQHPTKPQNTKELKYRKYLWLFFLIFPIAMKDFDPRTIGNDMAIELPIEGQMLVRNRAIQLEVANNSLTRSRGLNYRHDLPSNRGMLYRGLPKDTYFSGKNNKFNTELIFLMGNQVVDVRDVASCNEDKCLQYRTNERYDAVVEVKSGVTKVLGITRGVKVTIDLLPARR</sequence>
<evidence type="ECO:0008006" key="3">
    <source>
        <dbReference type="Google" id="ProtNLM"/>
    </source>
</evidence>
<accession>A0A2T1GF52</accession>
<gene>
    <name evidence="1" type="ORF">C7B77_12800</name>
</gene>
<evidence type="ECO:0000313" key="1">
    <source>
        <dbReference type="EMBL" id="PSB56152.1"/>
    </source>
</evidence>
<dbReference type="PANTHER" id="PTHR37953">
    <property type="entry name" value="UPF0127 PROTEIN MJ1496"/>
    <property type="match status" value="1"/>
</dbReference>
<dbReference type="Proteomes" id="UP000238937">
    <property type="component" value="Unassembled WGS sequence"/>
</dbReference>
<protein>
    <recommendedName>
        <fullName evidence="3">DUF192 domain-containing protein</fullName>
    </recommendedName>
</protein>
<dbReference type="InterPro" id="IPR003795">
    <property type="entry name" value="DUF192"/>
</dbReference>